<proteinExistence type="predicted"/>
<dbReference type="OrthoDB" id="1822045at2"/>
<dbReference type="RefSeq" id="WP_074960481.1">
    <property type="nucleotide sequence ID" value="NZ_FOKQ01000006.1"/>
</dbReference>
<reference evidence="1 2" key="1">
    <citation type="submission" date="2016-10" db="EMBL/GenBank/DDBJ databases">
        <authorList>
            <person name="de Groot N.N."/>
        </authorList>
    </citation>
    <scope>NUCLEOTIDE SEQUENCE [LARGE SCALE GENOMIC DNA]</scope>
    <source>
        <strain evidence="1 2">AR67</strain>
    </source>
</reference>
<dbReference type="EMBL" id="FOKQ01000006">
    <property type="protein sequence ID" value="SFC02796.1"/>
    <property type="molecule type" value="Genomic_DNA"/>
</dbReference>
<accession>A0A1I1FUU6</accession>
<name>A0A1I1FUU6_RUMAL</name>
<dbReference type="Proteomes" id="UP000182192">
    <property type="component" value="Unassembled WGS sequence"/>
</dbReference>
<protein>
    <submittedName>
        <fullName evidence="1">Uncharacterized protein</fullName>
    </submittedName>
</protein>
<evidence type="ECO:0000313" key="1">
    <source>
        <dbReference type="EMBL" id="SFC02796.1"/>
    </source>
</evidence>
<sequence>MAKTIATQYGEFLNYDNLVKIGIEMNWDDAEPDEDGIITPDYEMIGTDTSGNQIPMGNYKTPEEAEAALKDLHDWLAMEAYAVYEVKSGGDA</sequence>
<evidence type="ECO:0000313" key="2">
    <source>
        <dbReference type="Proteomes" id="UP000182192"/>
    </source>
</evidence>
<organism evidence="1 2">
    <name type="scientific">Ruminococcus albus</name>
    <dbReference type="NCBI Taxonomy" id="1264"/>
    <lineage>
        <taxon>Bacteria</taxon>
        <taxon>Bacillati</taxon>
        <taxon>Bacillota</taxon>
        <taxon>Clostridia</taxon>
        <taxon>Eubacteriales</taxon>
        <taxon>Oscillospiraceae</taxon>
        <taxon>Ruminococcus</taxon>
    </lineage>
</organism>
<gene>
    <name evidence="1" type="ORF">SAMN02910406_01017</name>
</gene>
<dbReference type="AlphaFoldDB" id="A0A1I1FUU6"/>